<feature type="active site" description="Charge relay system" evidence="5">
    <location>
        <position position="259"/>
    </location>
</feature>
<comment type="caution">
    <text evidence="8">The sequence shown here is derived from an EMBL/GenBank/DDBJ whole genome shotgun (WGS) entry which is preliminary data.</text>
</comment>
<evidence type="ECO:0000313" key="8">
    <source>
        <dbReference type="EMBL" id="MBB3060511.1"/>
    </source>
</evidence>
<dbReference type="Pfam" id="PF00082">
    <property type="entry name" value="Peptidase_S8"/>
    <property type="match status" value="1"/>
</dbReference>
<dbReference type="RefSeq" id="WP_183457969.1">
    <property type="nucleotide sequence ID" value="NZ_JACHWZ010000005.1"/>
</dbReference>
<dbReference type="PANTHER" id="PTHR43806:SF11">
    <property type="entry name" value="CEREVISIN-RELATED"/>
    <property type="match status" value="1"/>
</dbReference>
<protein>
    <submittedName>
        <fullName evidence="8">Subtilisin family serine protease</fullName>
    </submittedName>
</protein>
<feature type="chain" id="PRO_5030892350" evidence="6">
    <location>
        <begin position="30"/>
        <end position="495"/>
    </location>
</feature>
<evidence type="ECO:0000256" key="4">
    <source>
        <dbReference type="ARBA" id="ARBA00022825"/>
    </source>
</evidence>
<keyword evidence="2 5" id="KW-0645">Protease</keyword>
<accession>A0A7W4WA73</accession>
<keyword evidence="3 5" id="KW-0378">Hydrolase</keyword>
<reference evidence="8 9" key="1">
    <citation type="submission" date="2020-08" db="EMBL/GenBank/DDBJ databases">
        <title>Genomic Encyclopedia of Type Strains, Phase III (KMG-III): the genomes of soil and plant-associated and newly described type strains.</title>
        <authorList>
            <person name="Whitman W."/>
        </authorList>
    </citation>
    <scope>NUCLEOTIDE SEQUENCE [LARGE SCALE GENOMIC DNA]</scope>
    <source>
        <strain evidence="8 9">CECT 8799</strain>
    </source>
</reference>
<dbReference type="GO" id="GO:0006508">
    <property type="term" value="P:proteolysis"/>
    <property type="evidence" value="ECO:0007669"/>
    <property type="project" value="UniProtKB-KW"/>
</dbReference>
<sequence>MKYHRQKKRNPLIVGGLGLLLCLPPAAQAQVLDSGSILNQVESVTSEAERVTQDLESSAADAVRETQDAVDTGELTDAVNAGELIDTVNVDELTDALNVDELTDAVNAGELINAGESTLDPLTGLPERLPIVNAGGATVFVDVEVENGWRAVERQWLVMLKPGELAVLRQLDIEILEQTDFGGLGLSLLRFRVPKEIDSRDALRRLLPAALVDRFDRNHIYNPQIYNPQKADGETVSQEAAQGASSSICGQSLNIGMVDTAIQLDHPAFAHSRIREKSFLEQDIDQPDAHGTAVAGLFVGAIEQMPPRLPGATLYNASVFYSRNQYAQGATMMHLVEALNWLMSKDIKVINMSLSGPDNRILAAAVDQVIGRGKAIVAAAGNAGPAAPPLYPAAYPGVISATAVDSEQRIYRWANRGGHVDFAAVGVSVVTARSGSEFGRESGTSMAAPIVSAFVACELADNPGGADEVIDRLANRALDLGDPGRDPVFGYGLLQ</sequence>
<keyword evidence="4 5" id="KW-0720">Serine protease</keyword>
<dbReference type="GO" id="GO:0004252">
    <property type="term" value="F:serine-type endopeptidase activity"/>
    <property type="evidence" value="ECO:0007669"/>
    <property type="project" value="UniProtKB-UniRule"/>
</dbReference>
<dbReference type="Gene3D" id="3.40.50.200">
    <property type="entry name" value="Peptidase S8/S53 domain"/>
    <property type="match status" value="1"/>
</dbReference>
<dbReference type="AlphaFoldDB" id="A0A7W4WA73"/>
<dbReference type="PROSITE" id="PS51892">
    <property type="entry name" value="SUBTILASE"/>
    <property type="match status" value="1"/>
</dbReference>
<organism evidence="8 9">
    <name type="scientific">Microbulbifer rhizosphaerae</name>
    <dbReference type="NCBI Taxonomy" id="1562603"/>
    <lineage>
        <taxon>Bacteria</taxon>
        <taxon>Pseudomonadati</taxon>
        <taxon>Pseudomonadota</taxon>
        <taxon>Gammaproteobacteria</taxon>
        <taxon>Cellvibrionales</taxon>
        <taxon>Microbulbiferaceae</taxon>
        <taxon>Microbulbifer</taxon>
    </lineage>
</organism>
<evidence type="ECO:0000259" key="7">
    <source>
        <dbReference type="Pfam" id="PF00082"/>
    </source>
</evidence>
<dbReference type="InterPro" id="IPR015500">
    <property type="entry name" value="Peptidase_S8_subtilisin-rel"/>
</dbReference>
<feature type="active site" description="Charge relay system" evidence="5">
    <location>
        <position position="290"/>
    </location>
</feature>
<dbReference type="Proteomes" id="UP000535937">
    <property type="component" value="Unassembled WGS sequence"/>
</dbReference>
<dbReference type="InterPro" id="IPR023828">
    <property type="entry name" value="Peptidase_S8_Ser-AS"/>
</dbReference>
<dbReference type="EMBL" id="JACHWZ010000005">
    <property type="protein sequence ID" value="MBB3060511.1"/>
    <property type="molecule type" value="Genomic_DNA"/>
</dbReference>
<keyword evidence="9" id="KW-1185">Reference proteome</keyword>
<evidence type="ECO:0000256" key="6">
    <source>
        <dbReference type="SAM" id="SignalP"/>
    </source>
</evidence>
<dbReference type="InterPro" id="IPR036852">
    <property type="entry name" value="Peptidase_S8/S53_dom_sf"/>
</dbReference>
<dbReference type="InterPro" id="IPR000209">
    <property type="entry name" value="Peptidase_S8/S53_dom"/>
</dbReference>
<comment type="similarity">
    <text evidence="1 5">Belongs to the peptidase S8 family.</text>
</comment>
<dbReference type="PANTHER" id="PTHR43806">
    <property type="entry name" value="PEPTIDASE S8"/>
    <property type="match status" value="1"/>
</dbReference>
<dbReference type="SUPFAM" id="SSF52743">
    <property type="entry name" value="Subtilisin-like"/>
    <property type="match status" value="1"/>
</dbReference>
<dbReference type="InterPro" id="IPR050131">
    <property type="entry name" value="Peptidase_S8_subtilisin-like"/>
</dbReference>
<dbReference type="CDD" id="cd05561">
    <property type="entry name" value="Peptidases_S8_4"/>
    <property type="match status" value="1"/>
</dbReference>
<feature type="active site" description="Charge relay system" evidence="5">
    <location>
        <position position="445"/>
    </location>
</feature>
<evidence type="ECO:0000256" key="3">
    <source>
        <dbReference type="ARBA" id="ARBA00022801"/>
    </source>
</evidence>
<dbReference type="PROSITE" id="PS00138">
    <property type="entry name" value="SUBTILASE_SER"/>
    <property type="match status" value="1"/>
</dbReference>
<evidence type="ECO:0000256" key="2">
    <source>
        <dbReference type="ARBA" id="ARBA00022670"/>
    </source>
</evidence>
<gene>
    <name evidence="8" type="ORF">FHS09_001330</name>
</gene>
<feature type="domain" description="Peptidase S8/S53" evidence="7">
    <location>
        <begin position="252"/>
        <end position="492"/>
    </location>
</feature>
<evidence type="ECO:0000256" key="1">
    <source>
        <dbReference type="ARBA" id="ARBA00011073"/>
    </source>
</evidence>
<evidence type="ECO:0000313" key="9">
    <source>
        <dbReference type="Proteomes" id="UP000535937"/>
    </source>
</evidence>
<evidence type="ECO:0000256" key="5">
    <source>
        <dbReference type="PROSITE-ProRule" id="PRU01240"/>
    </source>
</evidence>
<feature type="signal peptide" evidence="6">
    <location>
        <begin position="1"/>
        <end position="29"/>
    </location>
</feature>
<keyword evidence="6" id="KW-0732">Signal</keyword>
<proteinExistence type="inferred from homology"/>
<dbReference type="PRINTS" id="PR00723">
    <property type="entry name" value="SUBTILISIN"/>
</dbReference>
<name>A0A7W4WA73_9GAMM</name>